<evidence type="ECO:0000256" key="13">
    <source>
        <dbReference type="PIRNR" id="PIRNR017901"/>
    </source>
</evidence>
<keyword evidence="5 13" id="KW-0150">Chloroplast</keyword>
<dbReference type="PANTHER" id="PTHR34378:SF1">
    <property type="entry name" value="GLUTAMATE--CYSTEINE LIGASE, CHLOROPLASTIC"/>
    <property type="match status" value="1"/>
</dbReference>
<dbReference type="EC" id="6.3.2.2" evidence="13"/>
<dbReference type="Gramene" id="EFJ24453">
    <property type="protein sequence ID" value="EFJ24453"/>
    <property type="gene ID" value="SELMODRAFT_101407"/>
</dbReference>
<evidence type="ECO:0000256" key="3">
    <source>
        <dbReference type="ARBA" id="ARBA00010253"/>
    </source>
</evidence>
<dbReference type="GO" id="GO:0005524">
    <property type="term" value="F:ATP binding"/>
    <property type="evidence" value="ECO:0007669"/>
    <property type="project" value="UniProtKB-UniRule"/>
</dbReference>
<comment type="catalytic activity">
    <reaction evidence="13">
        <text>L-cysteine + L-glutamate + ATP = gamma-L-glutamyl-L-cysteine + ADP + phosphate + H(+)</text>
        <dbReference type="Rhea" id="RHEA:13285"/>
        <dbReference type="ChEBI" id="CHEBI:15378"/>
        <dbReference type="ChEBI" id="CHEBI:29985"/>
        <dbReference type="ChEBI" id="CHEBI:30616"/>
        <dbReference type="ChEBI" id="CHEBI:35235"/>
        <dbReference type="ChEBI" id="CHEBI:43474"/>
        <dbReference type="ChEBI" id="CHEBI:58173"/>
        <dbReference type="ChEBI" id="CHEBI:456216"/>
        <dbReference type="EC" id="6.3.2.2"/>
    </reaction>
</comment>
<keyword evidence="16" id="KW-1185">Reference proteome</keyword>
<dbReference type="KEGG" id="smo:SELMODRAFT_101407"/>
<evidence type="ECO:0000313" key="16">
    <source>
        <dbReference type="Proteomes" id="UP000001514"/>
    </source>
</evidence>
<evidence type="ECO:0000256" key="14">
    <source>
        <dbReference type="PIRSR" id="PIRSR017901-50"/>
    </source>
</evidence>
<dbReference type="SUPFAM" id="SSF55931">
    <property type="entry name" value="Glutamine synthetase/guanido kinase"/>
    <property type="match status" value="1"/>
</dbReference>
<dbReference type="InterPro" id="IPR011556">
    <property type="entry name" value="Glut_cys_lig_pln_type"/>
</dbReference>
<dbReference type="InterPro" id="IPR006336">
    <property type="entry name" value="GCS2"/>
</dbReference>
<dbReference type="NCBIfam" id="TIGR01436">
    <property type="entry name" value="glu_cys_lig_pln"/>
    <property type="match status" value="1"/>
</dbReference>
<dbReference type="AlphaFoldDB" id="D8RT61"/>
<sequence>MRSSIVAAAPAAEDRITKAAPLTKLDLVDYLASGCKPKSRWRIGTEHEKFGFDKSTLKPLDYPQISQLFEGLCERFNWQKEMEGDKVTGLKKDGQSISLEPGGQLELSGAPLETLHATCAELSSHLYEVKAVSEEMGVGFFGMGFHPKWPVEVFDMMPKGRFQIMRNYLPKVGKFGLDTMFRTCTVQVNLDFSSEEDMVKKFRVSLALQPVVTAIFANSPFTEGAPNGYLSYRSLTYTDMDGDRTGDLPFVFEDGFSFERYVDYALEVPMVFVYRDGKHVDCTGRSFKDFLLGRLPELPGELPTLSDWENHINTIYPEVRLKKYLEMRGADEGPWKRLCALPALWVGLLYDEEALESAYQLIEDWSRAERAMLRREAPKLGLKTRFRNGTLKDVAQEVLELAKEGLERRGYNEVKFLEGVAEIVETGVTPAERLLELYNGKWNKCVDPMFHALEY</sequence>
<evidence type="ECO:0000256" key="9">
    <source>
        <dbReference type="ARBA" id="ARBA00022741"/>
    </source>
</evidence>
<evidence type="ECO:0000256" key="5">
    <source>
        <dbReference type="ARBA" id="ARBA00022528"/>
    </source>
</evidence>
<keyword evidence="11" id="KW-0809">Transit peptide</keyword>
<accession>D8RT61</accession>
<evidence type="ECO:0000256" key="10">
    <source>
        <dbReference type="ARBA" id="ARBA00022840"/>
    </source>
</evidence>
<dbReference type="Proteomes" id="UP000001514">
    <property type="component" value="Unassembled WGS sequence"/>
</dbReference>
<evidence type="ECO:0000256" key="1">
    <source>
        <dbReference type="ARBA" id="ARBA00004229"/>
    </source>
</evidence>
<keyword evidence="10 13" id="KW-0067">ATP-binding</keyword>
<dbReference type="GO" id="GO:0006750">
    <property type="term" value="P:glutathione biosynthetic process"/>
    <property type="evidence" value="ECO:0007669"/>
    <property type="project" value="UniProtKB-UniRule"/>
</dbReference>
<dbReference type="InterPro" id="IPR014746">
    <property type="entry name" value="Gln_synth/guanido_kin_cat_dom"/>
</dbReference>
<keyword evidence="9 13" id="KW-0547">Nucleotide-binding</keyword>
<dbReference type="GO" id="GO:0009507">
    <property type="term" value="C:chloroplast"/>
    <property type="evidence" value="ECO:0007669"/>
    <property type="project" value="UniProtKB-SubCell"/>
</dbReference>
<reference evidence="15 16" key="1">
    <citation type="journal article" date="2011" name="Science">
        <title>The Selaginella genome identifies genetic changes associated with the evolution of vascular plants.</title>
        <authorList>
            <person name="Banks J.A."/>
            <person name="Nishiyama T."/>
            <person name="Hasebe M."/>
            <person name="Bowman J.L."/>
            <person name="Gribskov M."/>
            <person name="dePamphilis C."/>
            <person name="Albert V.A."/>
            <person name="Aono N."/>
            <person name="Aoyama T."/>
            <person name="Ambrose B.A."/>
            <person name="Ashton N.W."/>
            <person name="Axtell M.J."/>
            <person name="Barker E."/>
            <person name="Barker M.S."/>
            <person name="Bennetzen J.L."/>
            <person name="Bonawitz N.D."/>
            <person name="Chapple C."/>
            <person name="Cheng C."/>
            <person name="Correa L.G."/>
            <person name="Dacre M."/>
            <person name="DeBarry J."/>
            <person name="Dreyer I."/>
            <person name="Elias M."/>
            <person name="Engstrom E.M."/>
            <person name="Estelle M."/>
            <person name="Feng L."/>
            <person name="Finet C."/>
            <person name="Floyd S.K."/>
            <person name="Frommer W.B."/>
            <person name="Fujita T."/>
            <person name="Gramzow L."/>
            <person name="Gutensohn M."/>
            <person name="Harholt J."/>
            <person name="Hattori M."/>
            <person name="Heyl A."/>
            <person name="Hirai T."/>
            <person name="Hiwatashi Y."/>
            <person name="Ishikawa M."/>
            <person name="Iwata M."/>
            <person name="Karol K.G."/>
            <person name="Koehler B."/>
            <person name="Kolukisaoglu U."/>
            <person name="Kubo M."/>
            <person name="Kurata T."/>
            <person name="Lalonde S."/>
            <person name="Li K."/>
            <person name="Li Y."/>
            <person name="Litt A."/>
            <person name="Lyons E."/>
            <person name="Manning G."/>
            <person name="Maruyama T."/>
            <person name="Michael T.P."/>
            <person name="Mikami K."/>
            <person name="Miyazaki S."/>
            <person name="Morinaga S."/>
            <person name="Murata T."/>
            <person name="Mueller-Roeber B."/>
            <person name="Nelson D.R."/>
            <person name="Obara M."/>
            <person name="Oguri Y."/>
            <person name="Olmstead R.G."/>
            <person name="Onodera N."/>
            <person name="Petersen B.L."/>
            <person name="Pils B."/>
            <person name="Prigge M."/>
            <person name="Rensing S.A."/>
            <person name="Riano-Pachon D.M."/>
            <person name="Roberts A.W."/>
            <person name="Sato Y."/>
            <person name="Scheller H.V."/>
            <person name="Schulz B."/>
            <person name="Schulz C."/>
            <person name="Shakirov E.V."/>
            <person name="Shibagaki N."/>
            <person name="Shinohara N."/>
            <person name="Shippen D.E."/>
            <person name="Soerensen I."/>
            <person name="Sotooka R."/>
            <person name="Sugimoto N."/>
            <person name="Sugita M."/>
            <person name="Sumikawa N."/>
            <person name="Tanurdzic M."/>
            <person name="Theissen G."/>
            <person name="Ulvskov P."/>
            <person name="Wakazuki S."/>
            <person name="Weng J.K."/>
            <person name="Willats W.W."/>
            <person name="Wipf D."/>
            <person name="Wolf P.G."/>
            <person name="Yang L."/>
            <person name="Zimmer A.D."/>
            <person name="Zhu Q."/>
            <person name="Mitros T."/>
            <person name="Hellsten U."/>
            <person name="Loque D."/>
            <person name="Otillar R."/>
            <person name="Salamov A."/>
            <person name="Schmutz J."/>
            <person name="Shapiro H."/>
            <person name="Lindquist E."/>
            <person name="Lucas S."/>
            <person name="Rokhsar D."/>
            <person name="Grigoriev I.V."/>
        </authorList>
    </citation>
    <scope>NUCLEOTIDE SEQUENCE [LARGE SCALE GENOMIC DNA]</scope>
</reference>
<dbReference type="Gene3D" id="3.30.590.20">
    <property type="match status" value="1"/>
</dbReference>
<keyword evidence="7" id="KW-0934">Plastid</keyword>
<dbReference type="OrthoDB" id="2012853at2759"/>
<dbReference type="InParanoid" id="D8RT61"/>
<dbReference type="UniPathway" id="UPA00142">
    <property type="reaction ID" value="UER00209"/>
</dbReference>
<evidence type="ECO:0000256" key="8">
    <source>
        <dbReference type="ARBA" id="ARBA00022684"/>
    </source>
</evidence>
<dbReference type="Pfam" id="PF04107">
    <property type="entry name" value="GCS2"/>
    <property type="match status" value="1"/>
</dbReference>
<evidence type="ECO:0000256" key="12">
    <source>
        <dbReference type="ARBA" id="ARBA00023157"/>
    </source>
</evidence>
<evidence type="ECO:0000256" key="6">
    <source>
        <dbReference type="ARBA" id="ARBA00022598"/>
    </source>
</evidence>
<organism evidence="16">
    <name type="scientific">Selaginella moellendorffii</name>
    <name type="common">Spikemoss</name>
    <dbReference type="NCBI Taxonomy" id="88036"/>
    <lineage>
        <taxon>Eukaryota</taxon>
        <taxon>Viridiplantae</taxon>
        <taxon>Streptophyta</taxon>
        <taxon>Embryophyta</taxon>
        <taxon>Tracheophyta</taxon>
        <taxon>Lycopodiopsida</taxon>
        <taxon>Selaginellales</taxon>
        <taxon>Selaginellaceae</taxon>
        <taxon>Selaginella</taxon>
    </lineage>
</organism>
<dbReference type="STRING" id="88036.D8RT61"/>
<dbReference type="eggNOG" id="ENOG502QVEN">
    <property type="taxonomic scope" value="Eukaryota"/>
</dbReference>
<dbReference type="InterPro" id="IPR035434">
    <property type="entry name" value="GCL_bact_plant"/>
</dbReference>
<comment type="similarity">
    <text evidence="3 13">Belongs to the carboxylate-amine ligase family. Glutamate--cysteine ligase type 2 subfamily.</text>
</comment>
<dbReference type="PANTHER" id="PTHR34378">
    <property type="entry name" value="GLUTAMATE--CYSTEINE LIGASE, CHLOROPLASTIC"/>
    <property type="match status" value="1"/>
</dbReference>
<comment type="pathway">
    <text evidence="2">Sulfur metabolism; glutathione biosynthesis; glutathione from L-cysteine and L-glutamate: step 1/2.</text>
</comment>
<feature type="disulfide bond" evidence="14">
    <location>
        <begin position="119"/>
        <end position="339"/>
    </location>
</feature>
<dbReference type="GO" id="GO:0004357">
    <property type="term" value="F:glutamate-cysteine ligase activity"/>
    <property type="evidence" value="ECO:0007669"/>
    <property type="project" value="UniProtKB-UniRule"/>
</dbReference>
<comment type="subcellular location">
    <subcellularLocation>
        <location evidence="1 13">Plastid</location>
        <location evidence="1 13">Chloroplast</location>
    </subcellularLocation>
</comment>
<keyword evidence="12 14" id="KW-1015">Disulfide bond</keyword>
<evidence type="ECO:0000256" key="11">
    <source>
        <dbReference type="ARBA" id="ARBA00022946"/>
    </source>
</evidence>
<dbReference type="EMBL" id="GL377589">
    <property type="protein sequence ID" value="EFJ24453.1"/>
    <property type="molecule type" value="Genomic_DNA"/>
</dbReference>
<evidence type="ECO:0000256" key="4">
    <source>
        <dbReference type="ARBA" id="ARBA00011153"/>
    </source>
</evidence>
<evidence type="ECO:0000313" key="15">
    <source>
        <dbReference type="EMBL" id="EFJ24453.1"/>
    </source>
</evidence>
<dbReference type="HOGENOM" id="CLU_026610_1_0_1"/>
<protein>
    <recommendedName>
        <fullName evidence="13">Glutamate--cysteine ligase</fullName>
        <ecNumber evidence="13">6.3.2.2</ecNumber>
    </recommendedName>
</protein>
<proteinExistence type="inferred from homology"/>
<dbReference type="PIRSF" id="PIRSF017901">
    <property type="entry name" value="GCL"/>
    <property type="match status" value="1"/>
</dbReference>
<comment type="subunit">
    <text evidence="4">Homodimer or monomer when oxidized or reduced, respectively.</text>
</comment>
<keyword evidence="6 13" id="KW-0436">Ligase</keyword>
<evidence type="ECO:0000256" key="7">
    <source>
        <dbReference type="ARBA" id="ARBA00022640"/>
    </source>
</evidence>
<evidence type="ECO:0000256" key="2">
    <source>
        <dbReference type="ARBA" id="ARBA00005006"/>
    </source>
</evidence>
<gene>
    <name evidence="15" type="ORF">SELMODRAFT_101407</name>
</gene>
<name>D8RT61_SELML</name>
<keyword evidence="8" id="KW-0317">Glutathione biosynthesis</keyword>